<evidence type="ECO:0000313" key="2">
    <source>
        <dbReference type="Proteomes" id="UP000009169"/>
    </source>
</evidence>
<dbReference type="VEuPathDB" id="FungiDB:TEQG_08255"/>
<gene>
    <name evidence="1" type="ORF">TEQG_08255</name>
</gene>
<dbReference type="Proteomes" id="UP000009169">
    <property type="component" value="Unassembled WGS sequence"/>
</dbReference>
<dbReference type="AlphaFoldDB" id="F2Q586"/>
<accession>F2Q586</accession>
<protein>
    <submittedName>
        <fullName evidence="1">Uncharacterized protein</fullName>
    </submittedName>
</protein>
<dbReference type="HOGENOM" id="CLU_3144018_0_0_1"/>
<sequence length="49" mass="5760">MVLEEAIATAIADLESQLREVVIKYNITLENIYNFNKKGFLIRLRYTIK</sequence>
<proteinExistence type="predicted"/>
<keyword evidence="2" id="KW-1185">Reference proteome</keyword>
<name>F2Q586_TRIEC</name>
<dbReference type="EMBL" id="DS995800">
    <property type="protein sequence ID" value="EGE09304.1"/>
    <property type="molecule type" value="Genomic_DNA"/>
</dbReference>
<evidence type="ECO:0000313" key="1">
    <source>
        <dbReference type="EMBL" id="EGE09304.1"/>
    </source>
</evidence>
<organism evidence="1 2">
    <name type="scientific">Trichophyton equinum (strain ATCC MYA-4606 / CBS 127.97)</name>
    <name type="common">Horse ringworm fungus</name>
    <dbReference type="NCBI Taxonomy" id="559882"/>
    <lineage>
        <taxon>Eukaryota</taxon>
        <taxon>Fungi</taxon>
        <taxon>Dikarya</taxon>
        <taxon>Ascomycota</taxon>
        <taxon>Pezizomycotina</taxon>
        <taxon>Eurotiomycetes</taxon>
        <taxon>Eurotiomycetidae</taxon>
        <taxon>Onygenales</taxon>
        <taxon>Arthrodermataceae</taxon>
        <taxon>Trichophyton</taxon>
    </lineage>
</organism>
<reference evidence="2" key="1">
    <citation type="journal article" date="2012" name="MBio">
        <title>Comparative genome analysis of Trichophyton rubrum and related dermatophytes reveals candidate genes involved in infection.</title>
        <authorList>
            <person name="Martinez D.A."/>
            <person name="Oliver B.G."/>
            <person name="Graeser Y."/>
            <person name="Goldberg J.M."/>
            <person name="Li W."/>
            <person name="Martinez-Rossi N.M."/>
            <person name="Monod M."/>
            <person name="Shelest E."/>
            <person name="Barton R.C."/>
            <person name="Birch E."/>
            <person name="Brakhage A.A."/>
            <person name="Chen Z."/>
            <person name="Gurr S.J."/>
            <person name="Heiman D."/>
            <person name="Heitman J."/>
            <person name="Kosti I."/>
            <person name="Rossi A."/>
            <person name="Saif S."/>
            <person name="Samalova M."/>
            <person name="Saunders C.W."/>
            <person name="Shea T."/>
            <person name="Summerbell R.C."/>
            <person name="Xu J."/>
            <person name="Young S."/>
            <person name="Zeng Q."/>
            <person name="Birren B.W."/>
            <person name="Cuomo C.A."/>
            <person name="White T.C."/>
        </authorList>
    </citation>
    <scope>NUCLEOTIDE SEQUENCE [LARGE SCALE GENOMIC DNA]</scope>
    <source>
        <strain evidence="2">ATCC MYA-4606 / CBS 127.97</strain>
    </source>
</reference>